<evidence type="ECO:0000256" key="7">
    <source>
        <dbReference type="RuleBase" id="RU361156"/>
    </source>
</evidence>
<keyword evidence="6" id="KW-0325">Glycoprotein</keyword>
<dbReference type="PRINTS" id="PR00724">
    <property type="entry name" value="CRBOXYPTASEC"/>
</dbReference>
<dbReference type="SUPFAM" id="SSF53474">
    <property type="entry name" value="alpha/beta-Hydrolases"/>
    <property type="match status" value="1"/>
</dbReference>
<keyword evidence="2 7" id="KW-0121">Carboxypeptidase</keyword>
<dbReference type="AlphaFoldDB" id="A0A9P0E1A7"/>
<proteinExistence type="inferred from homology"/>
<sequence length="490" mass="55833">MLSVLIKYIKVFLSNTIYLYLIEMYILLYIVLFTIASTSVDSSGFRNFFNKPPFKDFYGKLDANIRVGDAGEPLILTDLIKNGDIKEAKAKAKVTDFMPEVESYAGYFRVDETYNSNLFFWFFPSQNDPTNDPVILWLQGGPGATSMFGLFQENGPFVFKGKDEIGLRETSWTLQNSVLYIDQPAGTGWSFTNEGYAQNQTKVGNDLYAALVQFFSVFNEYQNNPFIITGESYAGKYIPAIGHAIDKYNPSASVHINLQGMAIGNGLTDPKYQIKYADYLYKHGLVDLNTRDELDYLENQTIGYILREEYQQAAESMNYDLNLISLECGLDIYNYLTLVPDNSEQKYMEELFQREDLRKAIHVGNTEFDDRNVYSNLSNDIPVSQAHLVADLLSKYRVLIYNGQVDIIVAYPMTVDYLQNLKFDSSEVYAKAVRQFWQTGKDNVIAGYVKTAGNLTEIMVRNSGHMVPADQPYWALEMINKFARNQPIAN</sequence>
<evidence type="ECO:0000256" key="6">
    <source>
        <dbReference type="ARBA" id="ARBA00023180"/>
    </source>
</evidence>
<evidence type="ECO:0000256" key="1">
    <source>
        <dbReference type="ARBA" id="ARBA00009431"/>
    </source>
</evidence>
<evidence type="ECO:0000313" key="9">
    <source>
        <dbReference type="EMBL" id="CAH1286379.1"/>
    </source>
</evidence>
<dbReference type="PROSITE" id="PS00131">
    <property type="entry name" value="CARBOXYPEPT_SER_SER"/>
    <property type="match status" value="1"/>
</dbReference>
<dbReference type="OrthoDB" id="443318at2759"/>
<keyword evidence="5 7" id="KW-0378">Hydrolase</keyword>
<gene>
    <name evidence="9" type="ORF">DIABBA_LOCUS13452</name>
</gene>
<keyword evidence="8" id="KW-0472">Membrane</keyword>
<dbReference type="EC" id="3.4.16.-" evidence="7"/>
<dbReference type="PANTHER" id="PTHR11802">
    <property type="entry name" value="SERINE PROTEASE FAMILY S10 SERINE CARBOXYPEPTIDASE"/>
    <property type="match status" value="1"/>
</dbReference>
<name>A0A9P0E1A7_DIABA</name>
<evidence type="ECO:0000313" key="10">
    <source>
        <dbReference type="Proteomes" id="UP001153709"/>
    </source>
</evidence>
<dbReference type="GO" id="GO:0006508">
    <property type="term" value="P:proteolysis"/>
    <property type="evidence" value="ECO:0007669"/>
    <property type="project" value="UniProtKB-KW"/>
</dbReference>
<dbReference type="GO" id="GO:0004185">
    <property type="term" value="F:serine-type carboxypeptidase activity"/>
    <property type="evidence" value="ECO:0007669"/>
    <property type="project" value="UniProtKB-UniRule"/>
</dbReference>
<dbReference type="Pfam" id="PF00450">
    <property type="entry name" value="Peptidase_S10"/>
    <property type="match status" value="1"/>
</dbReference>
<protein>
    <recommendedName>
        <fullName evidence="7">Carboxypeptidase</fullName>
        <ecNumber evidence="7">3.4.16.-</ecNumber>
    </recommendedName>
</protein>
<dbReference type="InterPro" id="IPR029058">
    <property type="entry name" value="AB_hydrolase_fold"/>
</dbReference>
<reference evidence="9" key="1">
    <citation type="submission" date="2022-01" db="EMBL/GenBank/DDBJ databases">
        <authorList>
            <person name="King R."/>
        </authorList>
    </citation>
    <scope>NUCLEOTIDE SEQUENCE</scope>
</reference>
<evidence type="ECO:0000256" key="3">
    <source>
        <dbReference type="ARBA" id="ARBA00022670"/>
    </source>
</evidence>
<dbReference type="InterPro" id="IPR033124">
    <property type="entry name" value="Ser_caboxypep_his_AS"/>
</dbReference>
<evidence type="ECO:0000256" key="8">
    <source>
        <dbReference type="SAM" id="Phobius"/>
    </source>
</evidence>
<dbReference type="InterPro" id="IPR001563">
    <property type="entry name" value="Peptidase_S10"/>
</dbReference>
<dbReference type="PROSITE" id="PS00560">
    <property type="entry name" value="CARBOXYPEPT_SER_HIS"/>
    <property type="match status" value="1"/>
</dbReference>
<evidence type="ECO:0000256" key="4">
    <source>
        <dbReference type="ARBA" id="ARBA00022729"/>
    </source>
</evidence>
<dbReference type="Proteomes" id="UP001153709">
    <property type="component" value="Chromosome 9"/>
</dbReference>
<keyword evidence="3 7" id="KW-0645">Protease</keyword>
<keyword evidence="8" id="KW-1133">Transmembrane helix</keyword>
<keyword evidence="10" id="KW-1185">Reference proteome</keyword>
<comment type="similarity">
    <text evidence="1 7">Belongs to the peptidase S10 family.</text>
</comment>
<dbReference type="Gene3D" id="3.40.50.1820">
    <property type="entry name" value="alpha/beta hydrolase"/>
    <property type="match status" value="1"/>
</dbReference>
<dbReference type="EMBL" id="OU898284">
    <property type="protein sequence ID" value="CAH1286379.1"/>
    <property type="molecule type" value="Genomic_DNA"/>
</dbReference>
<evidence type="ECO:0000256" key="5">
    <source>
        <dbReference type="ARBA" id="ARBA00022801"/>
    </source>
</evidence>
<dbReference type="InterPro" id="IPR018202">
    <property type="entry name" value="Ser_caboxypep_ser_AS"/>
</dbReference>
<dbReference type="PANTHER" id="PTHR11802:SF472">
    <property type="entry name" value="SERINE CARBOXYPEPTIDASE CPVL-RELATED"/>
    <property type="match status" value="1"/>
</dbReference>
<evidence type="ECO:0000256" key="2">
    <source>
        <dbReference type="ARBA" id="ARBA00022645"/>
    </source>
</evidence>
<organism evidence="9 10">
    <name type="scientific">Diabrotica balteata</name>
    <name type="common">Banded cucumber beetle</name>
    <dbReference type="NCBI Taxonomy" id="107213"/>
    <lineage>
        <taxon>Eukaryota</taxon>
        <taxon>Metazoa</taxon>
        <taxon>Ecdysozoa</taxon>
        <taxon>Arthropoda</taxon>
        <taxon>Hexapoda</taxon>
        <taxon>Insecta</taxon>
        <taxon>Pterygota</taxon>
        <taxon>Neoptera</taxon>
        <taxon>Endopterygota</taxon>
        <taxon>Coleoptera</taxon>
        <taxon>Polyphaga</taxon>
        <taxon>Cucujiformia</taxon>
        <taxon>Chrysomeloidea</taxon>
        <taxon>Chrysomelidae</taxon>
        <taxon>Galerucinae</taxon>
        <taxon>Diabroticina</taxon>
        <taxon>Diabroticites</taxon>
        <taxon>Diabrotica</taxon>
    </lineage>
</organism>
<keyword evidence="4" id="KW-0732">Signal</keyword>
<feature type="transmembrane region" description="Helical" evidence="8">
    <location>
        <begin position="12"/>
        <end position="36"/>
    </location>
</feature>
<keyword evidence="8" id="KW-0812">Transmembrane</keyword>
<accession>A0A9P0E1A7</accession>